<comment type="caution">
    <text evidence="10">The sequence shown here is derived from an EMBL/GenBank/DDBJ whole genome shotgun (WGS) entry which is preliminary data.</text>
</comment>
<dbReference type="Pfam" id="PF02518">
    <property type="entry name" value="HATPase_c"/>
    <property type="match status" value="1"/>
</dbReference>
<dbReference type="InterPro" id="IPR005467">
    <property type="entry name" value="His_kinase_dom"/>
</dbReference>
<feature type="repeat" description="TPR" evidence="6">
    <location>
        <begin position="1252"/>
        <end position="1285"/>
    </location>
</feature>
<dbReference type="InterPro" id="IPR019734">
    <property type="entry name" value="TPR_rpt"/>
</dbReference>
<keyword evidence="4" id="KW-0418">Kinase</keyword>
<feature type="coiled-coil region" evidence="7">
    <location>
        <begin position="1550"/>
        <end position="1609"/>
    </location>
</feature>
<dbReference type="SUPFAM" id="SSF56112">
    <property type="entry name" value="Protein kinase-like (PK-like)"/>
    <property type="match status" value="1"/>
</dbReference>
<dbReference type="GO" id="GO:0005524">
    <property type="term" value="F:ATP binding"/>
    <property type="evidence" value="ECO:0007669"/>
    <property type="project" value="InterPro"/>
</dbReference>
<keyword evidence="3" id="KW-0597">Phosphoprotein</keyword>
<dbReference type="RefSeq" id="WP_191760351.1">
    <property type="nucleotide sequence ID" value="NZ_VJXY01000036.1"/>
</dbReference>
<dbReference type="CDD" id="cd00082">
    <property type="entry name" value="HisKA"/>
    <property type="match status" value="1"/>
</dbReference>
<dbReference type="Gene3D" id="3.30.450.40">
    <property type="match status" value="1"/>
</dbReference>
<protein>
    <recommendedName>
        <fullName evidence="2">histidine kinase</fullName>
        <ecNumber evidence="2">2.7.13.3</ecNumber>
    </recommendedName>
</protein>
<keyword evidence="6" id="KW-0802">TPR repeat</keyword>
<dbReference type="GO" id="GO:0000155">
    <property type="term" value="F:phosphorelay sensor kinase activity"/>
    <property type="evidence" value="ECO:0007669"/>
    <property type="project" value="InterPro"/>
</dbReference>
<evidence type="ECO:0000256" key="7">
    <source>
        <dbReference type="SAM" id="Coils"/>
    </source>
</evidence>
<proteinExistence type="predicted"/>
<dbReference type="InterPro" id="IPR036097">
    <property type="entry name" value="HisK_dim/P_sf"/>
</dbReference>
<dbReference type="InterPro" id="IPR000719">
    <property type="entry name" value="Prot_kinase_dom"/>
</dbReference>
<dbReference type="InterPro" id="IPR036890">
    <property type="entry name" value="HATPase_C_sf"/>
</dbReference>
<evidence type="ECO:0000313" key="10">
    <source>
        <dbReference type="EMBL" id="MBD6619158.1"/>
    </source>
</evidence>
<gene>
    <name evidence="10" type="ORF">FNW02_25865</name>
</gene>
<dbReference type="SUPFAM" id="SSF55874">
    <property type="entry name" value="ATPase domain of HSP90 chaperone/DNA topoisomerase II/histidine kinase"/>
    <property type="match status" value="1"/>
</dbReference>
<evidence type="ECO:0000259" key="9">
    <source>
        <dbReference type="PROSITE" id="PS50109"/>
    </source>
</evidence>
<evidence type="ECO:0000313" key="11">
    <source>
        <dbReference type="Proteomes" id="UP001165986"/>
    </source>
</evidence>
<dbReference type="InterPro" id="IPR011009">
    <property type="entry name" value="Kinase-like_dom_sf"/>
</dbReference>
<evidence type="ECO:0000256" key="4">
    <source>
        <dbReference type="ARBA" id="ARBA00022777"/>
    </source>
</evidence>
<dbReference type="EMBL" id="VJXY01000036">
    <property type="protein sequence ID" value="MBD6619158.1"/>
    <property type="molecule type" value="Genomic_DNA"/>
</dbReference>
<dbReference type="Pfam" id="PF01590">
    <property type="entry name" value="GAF"/>
    <property type="match status" value="1"/>
</dbReference>
<dbReference type="Gene3D" id="3.40.50.300">
    <property type="entry name" value="P-loop containing nucleotide triphosphate hydrolases"/>
    <property type="match status" value="1"/>
</dbReference>
<dbReference type="PROSITE" id="PS50109">
    <property type="entry name" value="HIS_KIN"/>
    <property type="match status" value="1"/>
</dbReference>
<sequence length="1886" mass="211656">MSVVFDTLYVLPGYRITEQIYSGSKTLVYRGIREQDQKSVIIKLMRNEYPTFVEIAQFRNQYTITKNLDLPGIVKPYSLENYRNGYALVMEDFGGISLQDWRLGDKGKEGNPVSLSEFFYIAIKVASTLEQLHRDAYGGLSLRIIHKDIKPANILINPTTGETRLIDFSIATLLPREIQFLTNPNVLEGTLAYISPEQTGRMNRGIDYRTDFYSLGVTFFELLTGQLPFITTDPMELVYCHIAKEPLKASLISSNIPPILSNIISKLMAKNAEDRYQSALGLKHDLEVCQNQWQKTGNIASFELGLRDISDRFVIPEKLYGRQREVETLLTAFGRVTGGVTEMILVAGFSGIGKTAVVNEIHKPIVRQRSYFIKGKFDQFQRDIPLSGLVQAFRDLIGQILSETDAQIQQWKVKILSALGTQSQVITDVIPELEQIIGKQSPVAELSGIAAQNRFNLLFQRFIQVFTTKGHPLVIFLDDLQWADATSLKLIQLLMCENVSPSLSNEIDKLGEDKGGFLLVGAYRDNEVSKGHPFALTLQEIEKTGATINTIILSPLNQGDLNHLIADTLRCPEVFAVSLTQMVFAKTKGNPFFSLQFLKLLSDDKLITLNFDIGHWQYDITKIKELALTDDVVEFLAIQIGRLPINTQKVLKLAACIGNHFDLKTLAIIHEKSVVDTASDLWQALLEGLILPQTDVYKIFPENINEQHLLVNNQESTPLPSSNLQLPKYKFVHDRVQQAAYSLIPEDEKKPIHLKIGLMLLSDISVAEREENIFELVNQFNIAVEFIPNQDKRDELATMNLIAGRKALASTAYPAAIKYLTTGIELLTGGDSWESKYELTLALHETAAEAAYLAGNFEQTEKLVEVVLIQAKTLLEKVKVYEVKLKAYGAQNQALAAVNTALAFLKLLDVDFPDSPSQSDVQLAIAEITSKLNGRRIEDLINLPEMTQAQSLAVMHILSNATVFAYAVSPEFLPLIVLKQIILSVKHGNTPLSAFGYVVYASILCGVMGDIETGYKFGKLSESLLSKFHTKTVTAKILTTFNANIRPWKEHTREALKPLHEAYSAGLETGDLEFAAFSLLAYSYYSYFIGSELTGLTQELKIYSNAIAKTKQERMLNWLAIYWQSVLNLLGNVEDPCRLIGAAYDEEKMLPIQLKAKDGVGLLYLYFSKLHLCYLFQDFSQAVEIAILAEKYLDAGTGQLVVPLFHFYNSLIWLAVYYNCDESQQKQILTKVATSQEKMRHWANHAPMNYLHKFYLVEAERYRVIGKYVEAMELYDRAISLAREHEYINEEALANELAGKFYLEWGKQKIAQTYLIDAYYSYVRWGAKAKFDDLVKRYPQFLASIFQQENLSFHSSDKSTSLDSLSLSTTLSNQQTIIGSKTSISDSLDLAAFVKASQALSGEIELERLLSTLMKVVMENAGASKCALILSKGNNLDLTITVVSSSSTYTEFPSISLESSDDVPITLINYVKRTREIFVIDDATSVASLATDSYIIRESPKSLLSIPIINQGKLIGILYLENNLTTGAFTRDRIEVIKLLTTQAAISLENAILYKNLAQAKESLEEYNHTLEEKVEVRTQELNDKNRCLQQTLEELQRTQTQLIQSEKMSSLGQMVAGIAHEINNPINFIHGNITHASEYVQDLLDLITVYQQEFPHPSPLVENKVQEIDMDFLAEDLPKTLASMKLGSSRIRNIVLGLRNFSRLDESEMKPVDIHEGIDNTLMILQHRLKAKSDYLEIEVIKEYGQLPEVTCYAGQLNQVFMNILSNAIDALENSAVSSQWSTVNGKITNNEQPIIDNPTIRIFTELTDSNTVIIRFTDNGSGMTQAVKQKIFDPFFTTKSIGSGTGLGLSISYQIIVDKHKGSLTCDSKLGKGTEFVVEIPMQQ</sequence>
<dbReference type="Pfam" id="PF13191">
    <property type="entry name" value="AAA_16"/>
    <property type="match status" value="1"/>
</dbReference>
<evidence type="ECO:0000256" key="3">
    <source>
        <dbReference type="ARBA" id="ARBA00022553"/>
    </source>
</evidence>
<dbReference type="Pfam" id="PF00069">
    <property type="entry name" value="Pkinase"/>
    <property type="match status" value="1"/>
</dbReference>
<reference evidence="10" key="1">
    <citation type="submission" date="2019-07" db="EMBL/GenBank/DDBJ databases">
        <title>Toxilogical consequences of a new and cryptic species of cyanobacteria (Komarekiella delphini-convector) recovered from the epidermis of a bottlenose dolphin and 1500 ft. in the air.</title>
        <authorList>
            <person name="Brown A.O."/>
            <person name="Dvorak P."/>
            <person name="Villanueva C.D."/>
            <person name="Foss A.J."/>
            <person name="Garvey A.D."/>
            <person name="Gibson Q.A."/>
            <person name="Johansen J.R."/>
            <person name="Casamatta D.A."/>
        </authorList>
    </citation>
    <scope>NUCLEOTIDE SEQUENCE</scope>
    <source>
        <strain evidence="10">SJRDD-AB1</strain>
    </source>
</reference>
<dbReference type="SUPFAM" id="SSF52540">
    <property type="entry name" value="P-loop containing nucleoside triphosphate hydrolases"/>
    <property type="match status" value="1"/>
</dbReference>
<dbReference type="Gene3D" id="1.10.287.130">
    <property type="match status" value="1"/>
</dbReference>
<accession>A0AA40T1B9</accession>
<dbReference type="PROSITE" id="PS50005">
    <property type="entry name" value="TPR"/>
    <property type="match status" value="1"/>
</dbReference>
<keyword evidence="11" id="KW-1185">Reference proteome</keyword>
<dbReference type="InterPro" id="IPR003018">
    <property type="entry name" value="GAF"/>
</dbReference>
<dbReference type="SMART" id="SM00220">
    <property type="entry name" value="S_TKc"/>
    <property type="match status" value="1"/>
</dbReference>
<keyword evidence="4" id="KW-0808">Transferase</keyword>
<evidence type="ECO:0000256" key="2">
    <source>
        <dbReference type="ARBA" id="ARBA00012438"/>
    </source>
</evidence>
<dbReference type="SMART" id="SM00388">
    <property type="entry name" value="HisKA"/>
    <property type="match status" value="1"/>
</dbReference>
<dbReference type="InterPro" id="IPR053159">
    <property type="entry name" value="Hybrid_Histidine_Kinase"/>
</dbReference>
<dbReference type="SMART" id="SM00065">
    <property type="entry name" value="GAF"/>
    <property type="match status" value="1"/>
</dbReference>
<dbReference type="Gene3D" id="3.30.565.10">
    <property type="entry name" value="Histidine kinase-like ATPase, C-terminal domain"/>
    <property type="match status" value="1"/>
</dbReference>
<evidence type="ECO:0000256" key="5">
    <source>
        <dbReference type="ARBA" id="ARBA00023012"/>
    </source>
</evidence>
<keyword evidence="5" id="KW-0902">Two-component regulatory system</keyword>
<dbReference type="InterPro" id="IPR029016">
    <property type="entry name" value="GAF-like_dom_sf"/>
</dbReference>
<dbReference type="PANTHER" id="PTHR43642:SF1">
    <property type="entry name" value="HYBRID SIGNAL TRANSDUCTION HISTIDINE KINASE G"/>
    <property type="match status" value="1"/>
</dbReference>
<feature type="domain" description="Protein kinase" evidence="8">
    <location>
        <begin position="14"/>
        <end position="287"/>
    </location>
</feature>
<dbReference type="Gene3D" id="3.30.200.20">
    <property type="entry name" value="Phosphorylase Kinase, domain 1"/>
    <property type="match status" value="1"/>
</dbReference>
<dbReference type="InterPro" id="IPR008271">
    <property type="entry name" value="Ser/Thr_kinase_AS"/>
</dbReference>
<dbReference type="SUPFAM" id="SSF55781">
    <property type="entry name" value="GAF domain-like"/>
    <property type="match status" value="1"/>
</dbReference>
<organism evidence="10 11">
    <name type="scientific">Komarekiella delphini-convector SJRDD-AB1</name>
    <dbReference type="NCBI Taxonomy" id="2593771"/>
    <lineage>
        <taxon>Bacteria</taxon>
        <taxon>Bacillati</taxon>
        <taxon>Cyanobacteriota</taxon>
        <taxon>Cyanophyceae</taxon>
        <taxon>Nostocales</taxon>
        <taxon>Nostocaceae</taxon>
        <taxon>Komarekiella</taxon>
        <taxon>Komarekiella delphini-convector</taxon>
    </lineage>
</organism>
<dbReference type="SUPFAM" id="SSF47384">
    <property type="entry name" value="Homodimeric domain of signal transducing histidine kinase"/>
    <property type="match status" value="1"/>
</dbReference>
<name>A0AA40T1B9_9NOST</name>
<dbReference type="SMART" id="SM00387">
    <property type="entry name" value="HATPase_c"/>
    <property type="match status" value="1"/>
</dbReference>
<comment type="catalytic activity">
    <reaction evidence="1">
        <text>ATP + protein L-histidine = ADP + protein N-phospho-L-histidine.</text>
        <dbReference type="EC" id="2.7.13.3"/>
    </reaction>
</comment>
<dbReference type="InterPro" id="IPR027417">
    <property type="entry name" value="P-loop_NTPase"/>
</dbReference>
<dbReference type="EC" id="2.7.13.3" evidence="2"/>
<feature type="domain" description="Histidine kinase" evidence="9">
    <location>
        <begin position="1618"/>
        <end position="1886"/>
    </location>
</feature>
<dbReference type="PROSITE" id="PS50011">
    <property type="entry name" value="PROTEIN_KINASE_DOM"/>
    <property type="match status" value="1"/>
</dbReference>
<dbReference type="PANTHER" id="PTHR43642">
    <property type="entry name" value="HYBRID SIGNAL TRANSDUCTION HISTIDINE KINASE G"/>
    <property type="match status" value="1"/>
</dbReference>
<dbReference type="PRINTS" id="PR00344">
    <property type="entry name" value="BCTRLSENSOR"/>
</dbReference>
<dbReference type="InterPro" id="IPR003594">
    <property type="entry name" value="HATPase_dom"/>
</dbReference>
<dbReference type="InterPro" id="IPR041664">
    <property type="entry name" value="AAA_16"/>
</dbReference>
<dbReference type="InterPro" id="IPR011990">
    <property type="entry name" value="TPR-like_helical_dom_sf"/>
</dbReference>
<dbReference type="Proteomes" id="UP001165986">
    <property type="component" value="Unassembled WGS sequence"/>
</dbReference>
<evidence type="ECO:0000256" key="1">
    <source>
        <dbReference type="ARBA" id="ARBA00000085"/>
    </source>
</evidence>
<keyword evidence="7" id="KW-0175">Coiled coil</keyword>
<dbReference type="SUPFAM" id="SSF48452">
    <property type="entry name" value="TPR-like"/>
    <property type="match status" value="1"/>
</dbReference>
<dbReference type="CDD" id="cd14014">
    <property type="entry name" value="STKc_PknB_like"/>
    <property type="match status" value="1"/>
</dbReference>
<dbReference type="InterPro" id="IPR004358">
    <property type="entry name" value="Sig_transdc_His_kin-like_C"/>
</dbReference>
<dbReference type="PROSITE" id="PS00108">
    <property type="entry name" value="PROTEIN_KINASE_ST"/>
    <property type="match status" value="1"/>
</dbReference>
<evidence type="ECO:0000259" key="8">
    <source>
        <dbReference type="PROSITE" id="PS50011"/>
    </source>
</evidence>
<dbReference type="Gene3D" id="1.10.510.10">
    <property type="entry name" value="Transferase(Phosphotransferase) domain 1"/>
    <property type="match status" value="1"/>
</dbReference>
<evidence type="ECO:0000256" key="6">
    <source>
        <dbReference type="PROSITE-ProRule" id="PRU00339"/>
    </source>
</evidence>
<dbReference type="InterPro" id="IPR003661">
    <property type="entry name" value="HisK_dim/P_dom"/>
</dbReference>